<reference evidence="1" key="1">
    <citation type="submission" date="2014-09" db="EMBL/GenBank/DDBJ databases">
        <authorList>
            <person name="Magalhaes I.L.F."/>
            <person name="Oliveira U."/>
            <person name="Santos F.R."/>
            <person name="Vidigal T.H.D.A."/>
            <person name="Brescovit A.D."/>
            <person name="Santos A.J."/>
        </authorList>
    </citation>
    <scope>NUCLEOTIDE SEQUENCE</scope>
    <source>
        <tissue evidence="1">Shoot tissue taken approximately 20 cm above the soil surface</tissue>
    </source>
</reference>
<dbReference type="AlphaFoldDB" id="A0A0A9FXH6"/>
<proteinExistence type="predicted"/>
<accession>A0A0A9FXH6</accession>
<protein>
    <submittedName>
        <fullName evidence="1">Uncharacterized protein</fullName>
    </submittedName>
</protein>
<dbReference type="EMBL" id="GBRH01182890">
    <property type="protein sequence ID" value="JAE15006.1"/>
    <property type="molecule type" value="Transcribed_RNA"/>
</dbReference>
<reference evidence="1" key="2">
    <citation type="journal article" date="2015" name="Data Brief">
        <title>Shoot transcriptome of the giant reed, Arundo donax.</title>
        <authorList>
            <person name="Barrero R.A."/>
            <person name="Guerrero F.D."/>
            <person name="Moolhuijzen P."/>
            <person name="Goolsby J.A."/>
            <person name="Tidwell J."/>
            <person name="Bellgard S.E."/>
            <person name="Bellgard M.I."/>
        </authorList>
    </citation>
    <scope>NUCLEOTIDE SEQUENCE</scope>
    <source>
        <tissue evidence="1">Shoot tissue taken approximately 20 cm above the soil surface</tissue>
    </source>
</reference>
<name>A0A0A9FXH6_ARUDO</name>
<sequence length="42" mass="4545">MQRRLAPALAAWRAQGPGALLRIQDHAKTVRTCLSCLLLSAS</sequence>
<evidence type="ECO:0000313" key="1">
    <source>
        <dbReference type="EMBL" id="JAE15006.1"/>
    </source>
</evidence>
<organism evidence="1">
    <name type="scientific">Arundo donax</name>
    <name type="common">Giant reed</name>
    <name type="synonym">Donax arundinaceus</name>
    <dbReference type="NCBI Taxonomy" id="35708"/>
    <lineage>
        <taxon>Eukaryota</taxon>
        <taxon>Viridiplantae</taxon>
        <taxon>Streptophyta</taxon>
        <taxon>Embryophyta</taxon>
        <taxon>Tracheophyta</taxon>
        <taxon>Spermatophyta</taxon>
        <taxon>Magnoliopsida</taxon>
        <taxon>Liliopsida</taxon>
        <taxon>Poales</taxon>
        <taxon>Poaceae</taxon>
        <taxon>PACMAD clade</taxon>
        <taxon>Arundinoideae</taxon>
        <taxon>Arundineae</taxon>
        <taxon>Arundo</taxon>
    </lineage>
</organism>